<dbReference type="GO" id="GO:0014069">
    <property type="term" value="C:postsynaptic density"/>
    <property type="evidence" value="ECO:0007669"/>
    <property type="project" value="TreeGrafter"/>
</dbReference>
<evidence type="ECO:0000313" key="7">
    <source>
        <dbReference type="Proteomes" id="UP000288216"/>
    </source>
</evidence>
<feature type="region of interest" description="Disordered" evidence="5">
    <location>
        <begin position="37"/>
        <end position="81"/>
    </location>
</feature>
<keyword evidence="2" id="KW-0812">Transmembrane</keyword>
<accession>A0A401NFW7</accession>
<evidence type="ECO:0000256" key="1">
    <source>
        <dbReference type="ARBA" id="ARBA00004370"/>
    </source>
</evidence>
<sequence>MLWGSRFKSHLGRALADILRNQGPIPVPHYERENMTAIDGSPKDNSPVRTSKNHFTPVRTSKGNHGLHGKDSSTSHGYRSGGPDLHNFISSGFVTLGRGHLKGTVETTSLQKVLHAYDLPSTFPHDAMFVCPLEGKGILV</sequence>
<evidence type="ECO:0000256" key="3">
    <source>
        <dbReference type="ARBA" id="ARBA00022989"/>
    </source>
</evidence>
<dbReference type="GO" id="GO:0045211">
    <property type="term" value="C:postsynaptic membrane"/>
    <property type="evidence" value="ECO:0007669"/>
    <property type="project" value="TreeGrafter"/>
</dbReference>
<dbReference type="PANTHER" id="PTHR31774:SF0">
    <property type="entry name" value="PROTEIN SHISA-6"/>
    <property type="match status" value="1"/>
</dbReference>
<name>A0A401NFW7_SCYTO</name>
<proteinExistence type="predicted"/>
<dbReference type="AlphaFoldDB" id="A0A401NFW7"/>
<dbReference type="GO" id="GO:0032591">
    <property type="term" value="C:dendritic spine membrane"/>
    <property type="evidence" value="ECO:0007669"/>
    <property type="project" value="TreeGrafter"/>
</dbReference>
<gene>
    <name evidence="6" type="ORF">scyTo_0014043</name>
</gene>
<comment type="subcellular location">
    <subcellularLocation>
        <location evidence="1">Membrane</location>
    </subcellularLocation>
</comment>
<protein>
    <submittedName>
        <fullName evidence="6">Uncharacterized protein</fullName>
    </submittedName>
</protein>
<reference evidence="6 7" key="1">
    <citation type="journal article" date="2018" name="Nat. Ecol. Evol.">
        <title>Shark genomes provide insights into elasmobranch evolution and the origin of vertebrates.</title>
        <authorList>
            <person name="Hara Y"/>
            <person name="Yamaguchi K"/>
            <person name="Onimaru K"/>
            <person name="Kadota M"/>
            <person name="Koyanagi M"/>
            <person name="Keeley SD"/>
            <person name="Tatsumi K"/>
            <person name="Tanaka K"/>
            <person name="Motone F"/>
            <person name="Kageyama Y"/>
            <person name="Nozu R"/>
            <person name="Adachi N"/>
            <person name="Nishimura O"/>
            <person name="Nakagawa R"/>
            <person name="Tanegashima C"/>
            <person name="Kiyatake I"/>
            <person name="Matsumoto R"/>
            <person name="Murakumo K"/>
            <person name="Nishida K"/>
            <person name="Terakita A"/>
            <person name="Kuratani S"/>
            <person name="Sato K"/>
            <person name="Hyodo S Kuraku.S."/>
        </authorList>
    </citation>
    <scope>NUCLEOTIDE SEQUENCE [LARGE SCALE GENOMIC DNA]</scope>
</reference>
<dbReference type="InterPro" id="IPR026910">
    <property type="entry name" value="Shisa"/>
</dbReference>
<keyword evidence="7" id="KW-1185">Reference proteome</keyword>
<dbReference type="OrthoDB" id="9836398at2759"/>
<comment type="caution">
    <text evidence="6">The sequence shown here is derived from an EMBL/GenBank/DDBJ whole genome shotgun (WGS) entry which is preliminary data.</text>
</comment>
<organism evidence="6 7">
    <name type="scientific">Scyliorhinus torazame</name>
    <name type="common">Cloudy catshark</name>
    <name type="synonym">Catulus torazame</name>
    <dbReference type="NCBI Taxonomy" id="75743"/>
    <lineage>
        <taxon>Eukaryota</taxon>
        <taxon>Metazoa</taxon>
        <taxon>Chordata</taxon>
        <taxon>Craniata</taxon>
        <taxon>Vertebrata</taxon>
        <taxon>Chondrichthyes</taxon>
        <taxon>Elasmobranchii</taxon>
        <taxon>Galeomorphii</taxon>
        <taxon>Galeoidea</taxon>
        <taxon>Carcharhiniformes</taxon>
        <taxon>Scyliorhinidae</taxon>
        <taxon>Scyliorhinus</taxon>
    </lineage>
</organism>
<evidence type="ECO:0000256" key="5">
    <source>
        <dbReference type="SAM" id="MobiDB-lite"/>
    </source>
</evidence>
<dbReference type="Proteomes" id="UP000288216">
    <property type="component" value="Unassembled WGS sequence"/>
</dbReference>
<evidence type="ECO:0000256" key="2">
    <source>
        <dbReference type="ARBA" id="ARBA00022692"/>
    </source>
</evidence>
<evidence type="ECO:0000256" key="4">
    <source>
        <dbReference type="ARBA" id="ARBA00023136"/>
    </source>
</evidence>
<dbReference type="GO" id="GO:0048172">
    <property type="term" value="P:regulation of short-term neuronal synaptic plasticity"/>
    <property type="evidence" value="ECO:0007669"/>
    <property type="project" value="TreeGrafter"/>
</dbReference>
<keyword evidence="3" id="KW-1133">Transmembrane helix</keyword>
<keyword evidence="4" id="KW-0472">Membrane</keyword>
<evidence type="ECO:0000313" key="6">
    <source>
        <dbReference type="EMBL" id="GCB59837.1"/>
    </source>
</evidence>
<feature type="compositionally biased region" description="Polar residues" evidence="5">
    <location>
        <begin position="43"/>
        <end position="63"/>
    </location>
</feature>
<dbReference type="PANTHER" id="PTHR31774">
    <property type="entry name" value="PROTEIN SHISA-9-RELATED"/>
    <property type="match status" value="1"/>
</dbReference>
<dbReference type="GO" id="GO:0032281">
    <property type="term" value="C:AMPA glutamate receptor complex"/>
    <property type="evidence" value="ECO:0007669"/>
    <property type="project" value="TreeGrafter"/>
</dbReference>
<dbReference type="EMBL" id="BFAA01007396">
    <property type="protein sequence ID" value="GCB59837.1"/>
    <property type="molecule type" value="Genomic_DNA"/>
</dbReference>